<dbReference type="GO" id="GO:0015630">
    <property type="term" value="C:microtubule cytoskeleton"/>
    <property type="evidence" value="ECO:0007669"/>
    <property type="project" value="TreeGrafter"/>
</dbReference>
<dbReference type="PANTHER" id="PTHR23314:SF0">
    <property type="entry name" value="SPERM-ASSOCIATED ANTIGEN 6"/>
    <property type="match status" value="1"/>
</dbReference>
<dbReference type="InterPro" id="IPR016024">
    <property type="entry name" value="ARM-type_fold"/>
</dbReference>
<name>A0A8J2HB09_COTCN</name>
<dbReference type="SMART" id="SM00185">
    <property type="entry name" value="ARM"/>
    <property type="match status" value="7"/>
</dbReference>
<evidence type="ECO:0000313" key="1">
    <source>
        <dbReference type="EMBL" id="CAG5092057.1"/>
    </source>
</evidence>
<dbReference type="OrthoDB" id="7537227at2759"/>
<reference evidence="1" key="1">
    <citation type="submission" date="2021-04" db="EMBL/GenBank/DDBJ databases">
        <authorList>
            <person name="Chebbi M.A.C M."/>
        </authorList>
    </citation>
    <scope>NUCLEOTIDE SEQUENCE</scope>
</reference>
<accession>A0A8J2HB09</accession>
<proteinExistence type="predicted"/>
<gene>
    <name evidence="1" type="ORF">HICCMSTLAB_LOCUS5885</name>
</gene>
<dbReference type="GO" id="GO:0008017">
    <property type="term" value="F:microtubule binding"/>
    <property type="evidence" value="ECO:0007669"/>
    <property type="project" value="TreeGrafter"/>
</dbReference>
<dbReference type="EMBL" id="CAJNRD030001120">
    <property type="protein sequence ID" value="CAG5092057.1"/>
    <property type="molecule type" value="Genomic_DNA"/>
</dbReference>
<dbReference type="SUPFAM" id="SSF48371">
    <property type="entry name" value="ARM repeat"/>
    <property type="match status" value="1"/>
</dbReference>
<evidence type="ECO:0000313" key="2">
    <source>
        <dbReference type="Proteomes" id="UP000786811"/>
    </source>
</evidence>
<dbReference type="AlphaFoldDB" id="A0A8J2HB09"/>
<dbReference type="InterPro" id="IPR011989">
    <property type="entry name" value="ARM-like"/>
</dbReference>
<keyword evidence="2" id="KW-1185">Reference proteome</keyword>
<comment type="caution">
    <text evidence="1">The sequence shown here is derived from an EMBL/GenBank/DDBJ whole genome shotgun (WGS) entry which is preliminary data.</text>
</comment>
<sequence length="522" mass="57276">MTGNRGVSQAFTEYQAARLRFVQTISDLSSRSHNIEGLEKAGVLDLLEPLLFDVLPSIQQTAIATLGKLTNHEEKLAYAVVKRDIRRLTLVLIINRIVLQKFYKKSTLYLFRTISKHSEDLANFVVDAGGINAIFDSLGDLDFGVKENAVWAVGYIARHSEDLALKIVATGVVPLLILCLQEPDNNLKHLSASALYDISKHTPELAQVVVDNDAIIILAKLLMSEEVKLKRQVLLTLGSIAKHSTNLAESVVEADIFPSCLLLMGHPDDAVRKNAAILTREISKHTLELAQLVANAGGIAALIEFISTTFKSSTKLPGIMALGYIAGHSDQIAIAIIGSQGVVLLSKLLMQEIDDSTQAIIVWALGQLGKHSPEHAQAVAVTNIFPKFIQLYMNPKSSQDLKSKIISSFKNILPKCSAVDALEPLIGDSPPEILSDILQHLSEILPSDPKSRRSFVTSGGLKKIQQLQTEPQSKLNEFISTINSCYPEEIIRYFSPGYPDILLEKIEQYTPKPLTGSLKNYS</sequence>
<protein>
    <submittedName>
        <fullName evidence="1">Similar to Spag6: Sperm-associated antigen 6 (Mus musculus)</fullName>
    </submittedName>
</protein>
<dbReference type="InterPro" id="IPR000225">
    <property type="entry name" value="Armadillo"/>
</dbReference>
<dbReference type="Gene3D" id="1.25.10.10">
    <property type="entry name" value="Leucine-rich Repeat Variant"/>
    <property type="match status" value="2"/>
</dbReference>
<dbReference type="Proteomes" id="UP000786811">
    <property type="component" value="Unassembled WGS sequence"/>
</dbReference>
<dbReference type="PANTHER" id="PTHR23314">
    <property type="entry name" value="SPERM-ASSOCIATED ANTIGEN 6 ARMADILLO REPEAT-CONTAINING"/>
    <property type="match status" value="1"/>
</dbReference>
<dbReference type="GO" id="GO:0003341">
    <property type="term" value="P:cilium movement"/>
    <property type="evidence" value="ECO:0007669"/>
    <property type="project" value="TreeGrafter"/>
</dbReference>
<organism evidence="1 2">
    <name type="scientific">Cotesia congregata</name>
    <name type="common">Parasitoid wasp</name>
    <name type="synonym">Apanteles congregatus</name>
    <dbReference type="NCBI Taxonomy" id="51543"/>
    <lineage>
        <taxon>Eukaryota</taxon>
        <taxon>Metazoa</taxon>
        <taxon>Ecdysozoa</taxon>
        <taxon>Arthropoda</taxon>
        <taxon>Hexapoda</taxon>
        <taxon>Insecta</taxon>
        <taxon>Pterygota</taxon>
        <taxon>Neoptera</taxon>
        <taxon>Endopterygota</taxon>
        <taxon>Hymenoptera</taxon>
        <taxon>Apocrita</taxon>
        <taxon>Ichneumonoidea</taxon>
        <taxon>Braconidae</taxon>
        <taxon>Microgastrinae</taxon>
        <taxon>Cotesia</taxon>
    </lineage>
</organism>